<gene>
    <name evidence="9" type="ORF">SAMN06265338_105142</name>
</gene>
<evidence type="ECO:0000256" key="4">
    <source>
        <dbReference type="ARBA" id="ARBA00022989"/>
    </source>
</evidence>
<comment type="subcellular location">
    <subcellularLocation>
        <location evidence="1">Membrane</location>
    </subcellularLocation>
</comment>
<keyword evidence="3" id="KW-0812">Transmembrane</keyword>
<evidence type="ECO:0000256" key="2">
    <source>
        <dbReference type="ARBA" id="ARBA00022679"/>
    </source>
</evidence>
<sequence length="260" mass="28669">MAYFRACLLILALVAFYVIGTPLQRLARRRGWRLAARIPPFFAKTMCFLLGLRVVFEGAPLGPKPRMIVSNHVSWSDILVFASRETPCFVAKSEVADWPILGAFARVQDTIFVKRESRSDVARVNAAMAAKMKAGEDVLLYGEGTSSDGADVLAFKPSLFASARDLLRLYPEVAAVTVQPAAIAYVAARGKILNAEERRALAWYGDADLAPHIWTLLKHAPVECRVRFGEALDYRAEADRKAVALETEARVRRLAASMAS</sequence>
<keyword evidence="4" id="KW-1133">Transmembrane helix</keyword>
<dbReference type="GO" id="GO:0016020">
    <property type="term" value="C:membrane"/>
    <property type="evidence" value="ECO:0007669"/>
    <property type="project" value="UniProtKB-SubCell"/>
</dbReference>
<evidence type="ECO:0000256" key="5">
    <source>
        <dbReference type="ARBA" id="ARBA00023098"/>
    </source>
</evidence>
<dbReference type="SMART" id="SM00563">
    <property type="entry name" value="PlsC"/>
    <property type="match status" value="1"/>
</dbReference>
<dbReference type="AlphaFoldDB" id="A0A212RLQ3"/>
<feature type="domain" description="Phospholipid/glycerol acyltransferase" evidence="8">
    <location>
        <begin position="66"/>
        <end position="186"/>
    </location>
</feature>
<dbReference type="SUPFAM" id="SSF69593">
    <property type="entry name" value="Glycerol-3-phosphate (1)-acyltransferase"/>
    <property type="match status" value="1"/>
</dbReference>
<dbReference type="Pfam" id="PF01553">
    <property type="entry name" value="Acyltransferase"/>
    <property type="match status" value="1"/>
</dbReference>
<protein>
    <submittedName>
        <fullName evidence="9">Lyso-ornithine lipid acyltransferase</fullName>
    </submittedName>
</protein>
<evidence type="ECO:0000256" key="6">
    <source>
        <dbReference type="ARBA" id="ARBA00023136"/>
    </source>
</evidence>
<dbReference type="GO" id="GO:0006629">
    <property type="term" value="P:lipid metabolic process"/>
    <property type="evidence" value="ECO:0007669"/>
    <property type="project" value="UniProtKB-KW"/>
</dbReference>
<dbReference type="InterPro" id="IPR002123">
    <property type="entry name" value="Plipid/glycerol_acylTrfase"/>
</dbReference>
<evidence type="ECO:0000256" key="7">
    <source>
        <dbReference type="ARBA" id="ARBA00023315"/>
    </source>
</evidence>
<dbReference type="EMBL" id="FYDG01000005">
    <property type="protein sequence ID" value="SNB73410.1"/>
    <property type="molecule type" value="Genomic_DNA"/>
</dbReference>
<dbReference type="RefSeq" id="WP_088520918.1">
    <property type="nucleotide sequence ID" value="NZ_FYDG01000005.1"/>
</dbReference>
<dbReference type="PANTHER" id="PTHR23063">
    <property type="entry name" value="PHOSPHOLIPID ACYLTRANSFERASE"/>
    <property type="match status" value="1"/>
</dbReference>
<keyword evidence="5" id="KW-0443">Lipid metabolism</keyword>
<dbReference type="OrthoDB" id="9806880at2"/>
<evidence type="ECO:0000313" key="10">
    <source>
        <dbReference type="Proteomes" id="UP000198418"/>
    </source>
</evidence>
<keyword evidence="7 9" id="KW-0012">Acyltransferase</keyword>
<evidence type="ECO:0000259" key="8">
    <source>
        <dbReference type="SMART" id="SM00563"/>
    </source>
</evidence>
<reference evidence="10" key="1">
    <citation type="submission" date="2017-06" db="EMBL/GenBank/DDBJ databases">
        <authorList>
            <person name="Varghese N."/>
            <person name="Submissions S."/>
        </authorList>
    </citation>
    <scope>NUCLEOTIDE SEQUENCE [LARGE SCALE GENOMIC DNA]</scope>
    <source>
        <strain evidence="10">DSM 137</strain>
    </source>
</reference>
<keyword evidence="6" id="KW-0472">Membrane</keyword>
<proteinExistence type="predicted"/>
<keyword evidence="2 9" id="KW-0808">Transferase</keyword>
<dbReference type="CDD" id="cd07989">
    <property type="entry name" value="LPLAT_AGPAT-like"/>
    <property type="match status" value="1"/>
</dbReference>
<organism evidence="9 10">
    <name type="scientific">Rhodoblastus acidophilus</name>
    <name type="common">Rhodopseudomonas acidophila</name>
    <dbReference type="NCBI Taxonomy" id="1074"/>
    <lineage>
        <taxon>Bacteria</taxon>
        <taxon>Pseudomonadati</taxon>
        <taxon>Pseudomonadota</taxon>
        <taxon>Alphaproteobacteria</taxon>
        <taxon>Hyphomicrobiales</taxon>
        <taxon>Rhodoblastaceae</taxon>
        <taxon>Rhodoblastus</taxon>
    </lineage>
</organism>
<evidence type="ECO:0000256" key="1">
    <source>
        <dbReference type="ARBA" id="ARBA00004370"/>
    </source>
</evidence>
<dbReference type="GO" id="GO:0016746">
    <property type="term" value="F:acyltransferase activity"/>
    <property type="evidence" value="ECO:0007669"/>
    <property type="project" value="UniProtKB-KW"/>
</dbReference>
<evidence type="ECO:0000313" key="9">
    <source>
        <dbReference type="EMBL" id="SNB73410.1"/>
    </source>
</evidence>
<keyword evidence="10" id="KW-1185">Reference proteome</keyword>
<name>A0A212RLQ3_RHOAC</name>
<dbReference type="Proteomes" id="UP000198418">
    <property type="component" value="Unassembled WGS sequence"/>
</dbReference>
<dbReference type="PANTHER" id="PTHR23063:SF52">
    <property type="entry name" value="LYSOPHOSPHATIDYLCHOLINE ACYLTRANSFERASE"/>
    <property type="match status" value="1"/>
</dbReference>
<accession>A0A212RLQ3</accession>
<evidence type="ECO:0000256" key="3">
    <source>
        <dbReference type="ARBA" id="ARBA00022692"/>
    </source>
</evidence>